<dbReference type="Proteomes" id="UP000054785">
    <property type="component" value="Unassembled WGS sequence"/>
</dbReference>
<keyword evidence="2" id="KW-0645">Protease</keyword>
<evidence type="ECO:0000313" key="2">
    <source>
        <dbReference type="EMBL" id="KTD04014.1"/>
    </source>
</evidence>
<name>A0A0W0U7L2_9GAMM</name>
<feature type="compositionally biased region" description="Pro residues" evidence="1">
    <location>
        <begin position="510"/>
        <end position="521"/>
    </location>
</feature>
<dbReference type="CDD" id="cd22744">
    <property type="entry name" value="OTU"/>
    <property type="match status" value="1"/>
</dbReference>
<evidence type="ECO:0000313" key="3">
    <source>
        <dbReference type="Proteomes" id="UP000054785"/>
    </source>
</evidence>
<protein>
    <submittedName>
        <fullName evidence="2">OTU-like cysteine protease</fullName>
    </submittedName>
</protein>
<dbReference type="SUPFAM" id="SSF54001">
    <property type="entry name" value="Cysteine proteinases"/>
    <property type="match status" value="1"/>
</dbReference>
<keyword evidence="2" id="KW-0378">Hydrolase</keyword>
<dbReference type="GO" id="GO:0006508">
    <property type="term" value="P:proteolysis"/>
    <property type="evidence" value="ECO:0007669"/>
    <property type="project" value="UniProtKB-KW"/>
</dbReference>
<reference evidence="2 3" key="1">
    <citation type="submission" date="2015-11" db="EMBL/GenBank/DDBJ databases">
        <title>Genomic analysis of 38 Legionella species identifies large and diverse effector repertoires.</title>
        <authorList>
            <person name="Burstein D."/>
            <person name="Amaro F."/>
            <person name="Zusman T."/>
            <person name="Lifshitz Z."/>
            <person name="Cohen O."/>
            <person name="Gilbert J.A."/>
            <person name="Pupko T."/>
            <person name="Shuman H.A."/>
            <person name="Segal G."/>
        </authorList>
    </citation>
    <scope>NUCLEOTIDE SEQUENCE [LARGE SCALE GENOMIC DNA]</scope>
    <source>
        <strain evidence="2 3">ATCC 49504</strain>
    </source>
</reference>
<feature type="region of interest" description="Disordered" evidence="1">
    <location>
        <begin position="1881"/>
        <end position="1911"/>
    </location>
</feature>
<dbReference type="EMBL" id="LNYC01000007">
    <property type="protein sequence ID" value="KTD04014.1"/>
    <property type="molecule type" value="Genomic_DNA"/>
</dbReference>
<sequence>MPNTNQNQAASSSSTTSQTADVCYPVYPVNVTNMIPVKHKGITLYADTQDSADRVLLALKEGVQNKWYNPASLDIMFYVRHAIAAGKLTIIAYDAHWIQGPSEGSRYRGRCYVPQDGSGHQIYLASNRPAKKLTGTLLHKSTHSALPLALPVLTEQSPADRYHMRKLRGGLCTDYWIYNNKRSKGLLTAEEEKIASLIFKKPKARPKLEQMAEHLAHTVQALSISEEACRSIAPNFTQALDEYVQYEIENKIKAGLLPAPAQTSKPASSEPVKTHLEENWQQPEWQNAVLKGIEVDYSKSDLAGSTVYHGTLASDLDSIKQGPRNIGRGLGGAGLYVDFDPNVAEKFACIKGEFKLDNPGIALEGRLHPDKLYRIARIQLVQRGHFSKIDYTKGHFPADWAKNPELQALIHKHFDILEVCSEANVGYDVPSNRFFVIHEGAGKDVISWTREYPVYNSLDKPLKVGQTPVSSTPGIIPNPQASVPVPPELPATHHNPDTLPHSNPGKSALPPVPPENPPGNPKAPSTRRALPPAATHRKVIYPDEILLPNQPMPKGGNGPKITVNMEEVLKVIAKEQAKNLRSAWNFIKMLGPTALQRVLIGVGIGISMDNAYQYYDFIEDTYTRMGVAGLIGIMDFAAHGLVWTPFILEAPQIAIPAAILAGLSAVIPHHPIIEGKPTIEELRLAVEFDVDMTNGAALLAAGDWIRDNIDRPISEWVYGLGPRPKNKAIEEPDVNTDKPAADDSKASRETMKALDNLQGLASDSQKVNPAAGFSVKRDIISDTLFKPVLPSYESDGKKTKYIDIGTQPDFLPRFDHKLGKSSHASSITLPDCFGSLQYYLDNKQSLTFNSNFFNKNDDSATQYKFNPSKPWWRELPVPDGKKTTPVPTSFSSQSPDKPRKDQLTFNVFPDGTPVIQYNSVFGAPSHHNTQGKTTGKSSGTLIDPQAIFENGAGAVATQFINYFGTMPQRIESEKYGEIVGKQIRAIFPAEIFKEFNEVFALINVWKAEPYDPKTDPYLKHKNMDDPYVKQYIEKKRAEDPVLGKAEKNALLGVIRFRFNNFWHKLSSEDLPSLRAQLHIYLYHKRDKYWNPIKIDAHGHKHRVKPETKAFILNTLLPALERMEQLLPNVDAFLHYFENGIRLENLDERYNALSAAYSQKKISRSQFETEKSAIEKEYKAILGEVNAYLEKNKKGADKNERKNIDNLIRSNKKSSNWINNNATQTIANREYTEYLGANELCGKQRNTYFEAVKGDRQAQCELVKMAKAPELANFALVEENQYIITQDEIWFFDAEKKSLTRLTFLEGKTPDALIAAINLSGDKRWATEQDYNLIASSTGHTPEGILSSEELLANFAQYSAAWAAERANLESLLLLTPEDKKKDRKSLQDAINTGDNQFKVDTAHFELVKAGRTVLEKRTDYDKALSDHKKDLITDAELDASFKALEQASQTDLDCQETLFSLTPKTDTETASSLQKMIANTKNRMGCDAAYHELAKVEPQINKNRQSFIEAYQETLKGDLSEEQRIEAEKKLKEAYNAYVASLGEKKSCLANLLPWLGDAADQNIKKDTLLQINNIQSIMSNTTGTTIDIKTLYASVLHDTLNNTYLDALTRHLKGDLDEEAFIAVCSTLSEDCQKELAPLITGIAANPECTAEIKGFLTGISKNTAFNDRARQQLILTLLGKAHPGMNDEAMQELFAKVDAHLQQIVDSDRYSQSLTAKARIAMYVEAFAIAKESAEALVAKNPKDHPGFLLLIDAHIGLGTENETILSLLSERDQAFPDEKDQAINQFYRAKVLGDENALRESFANLKKLEGDARYLPCRQQNLDELDQVLAGEHRDAKKFVASRDVISLLPIQERAAYFDDLVRAIEALKNKLVVEETSGLEPSLNDGGTGEEQNPGPASSPATDETISGDAADKTLSEVIKAESDAEAQRVKSQNDQELLEDLERKLEIEAIKLAEDANCADINNLQNLLENLSRVHLIADVGLLLFKDNIQKWAEKKYDLTEKQSLEVYNRINQVVGKGAHFVKALVNDNIQSAIDPERHLRENTSMSEGGLEAFGSCLKNKPAPGMVQTAHDFLGRYNTPVAAVQLATVLTECLVDRLEFLSENGDMPDEMKAWFKPNALKHFISVASPTVHFAAEGFNLAQTTLGTYLFWTNPNNNALALARQAATAPLNLPWIRNMMHRIDIQADGSLSESYTWNFAKLFVEHMAGSVWQQLYFTHEDTIIKSVIAPLLKTPLASIGALMAEYHRGIVGGTFALRTLSALKKTVEGTAEQVVEARRFNLKDRFYKIANWVATASKDQSLIGASRLYAELKKDTEYTDDLHPDITKLYVSTLFFQHLNAGTLEVVPLQCDGNSLFKAVSVYTDESADVLRQKAVAHILSNKDVFKPRIEVPTGKTADEAFTAWTQNMSKSGVPGDAVVIDALSSLLGRPIILLSEGLKPDFDKEGLIKLPDTSLRGKPIFIACQTVPTKRTFYHAVHLQGELYFEKQYIKNKKNSARPAHLLSTVAHEKFPLHLSNMPGLTKYLAQSKQRVESITQPKLPAQSMFAQKPTSENNARQKRAASTARYREMLLRKKGKSGEQKPPVQTSDTASLEQESGSIVKLPVLPSVLGISEDAKKELQASRTRFFQRIGKSETFTWTLYNPPADEGKLQK</sequence>
<comment type="caution">
    <text evidence="2">The sequence shown here is derived from an EMBL/GenBank/DDBJ whole genome shotgun (WGS) entry which is preliminary data.</text>
</comment>
<feature type="compositionally biased region" description="Polar residues" evidence="1">
    <location>
        <begin position="2589"/>
        <end position="2601"/>
    </location>
</feature>
<dbReference type="InterPro" id="IPR003323">
    <property type="entry name" value="OTU_dom"/>
</dbReference>
<dbReference type="InterPro" id="IPR038765">
    <property type="entry name" value="Papain-like_cys_pep_sf"/>
</dbReference>
<dbReference type="Gene3D" id="3.90.70.80">
    <property type="match status" value="1"/>
</dbReference>
<accession>A0A0W0U7L2</accession>
<keyword evidence="3" id="KW-1185">Reference proteome</keyword>
<feature type="compositionally biased region" description="Basic and acidic residues" evidence="1">
    <location>
        <begin position="2571"/>
        <end position="2585"/>
    </location>
</feature>
<feature type="region of interest" description="Disordered" evidence="1">
    <location>
        <begin position="2548"/>
        <end position="2601"/>
    </location>
</feature>
<proteinExistence type="predicted"/>
<feature type="compositionally biased region" description="Polar residues" evidence="1">
    <location>
        <begin position="1899"/>
        <end position="1909"/>
    </location>
</feature>
<dbReference type="PROSITE" id="PS50802">
    <property type="entry name" value="OTU"/>
    <property type="match status" value="1"/>
</dbReference>
<dbReference type="GO" id="GO:0008233">
    <property type="term" value="F:peptidase activity"/>
    <property type="evidence" value="ECO:0007669"/>
    <property type="project" value="UniProtKB-KW"/>
</dbReference>
<evidence type="ECO:0000256" key="1">
    <source>
        <dbReference type="SAM" id="MobiDB-lite"/>
    </source>
</evidence>
<organism evidence="2 3">
    <name type="scientific">Legionella geestiana</name>
    <dbReference type="NCBI Taxonomy" id="45065"/>
    <lineage>
        <taxon>Bacteria</taxon>
        <taxon>Pseudomonadati</taxon>
        <taxon>Pseudomonadota</taxon>
        <taxon>Gammaproteobacteria</taxon>
        <taxon>Legionellales</taxon>
        <taxon>Legionellaceae</taxon>
        <taxon>Legionella</taxon>
    </lineage>
</organism>
<dbReference type="PATRIC" id="fig|45065.4.peg.415"/>
<gene>
    <name evidence="2" type="ORF">Lgee_0392</name>
</gene>
<feature type="compositionally biased region" description="Polar residues" evidence="1">
    <location>
        <begin position="2550"/>
        <end position="2560"/>
    </location>
</feature>
<feature type="region of interest" description="Disordered" evidence="1">
    <location>
        <begin position="871"/>
        <end position="901"/>
    </location>
</feature>
<feature type="region of interest" description="Disordered" evidence="1">
    <location>
        <begin position="466"/>
        <end position="531"/>
    </location>
</feature>
<dbReference type="RefSeq" id="WP_028386429.1">
    <property type="nucleotide sequence ID" value="NZ_CAAAHN010000016.1"/>
</dbReference>
<feature type="compositionally biased region" description="Polar residues" evidence="1">
    <location>
        <begin position="885"/>
        <end position="895"/>
    </location>
</feature>